<dbReference type="Proteomes" id="UP001164693">
    <property type="component" value="Chromosome"/>
</dbReference>
<dbReference type="PROSITE" id="PS50106">
    <property type="entry name" value="PDZ"/>
    <property type="match status" value="1"/>
</dbReference>
<feature type="transmembrane region" description="Helical" evidence="11">
    <location>
        <begin position="418"/>
        <end position="436"/>
    </location>
</feature>
<protein>
    <submittedName>
        <fullName evidence="13">Site-2 protease family protein</fullName>
    </submittedName>
</protein>
<gene>
    <name evidence="13" type="ORF">M6B22_01865</name>
</gene>
<evidence type="ECO:0000313" key="13">
    <source>
        <dbReference type="EMBL" id="WAX57526.1"/>
    </source>
</evidence>
<evidence type="ECO:0000259" key="12">
    <source>
        <dbReference type="PROSITE" id="PS50106"/>
    </source>
</evidence>
<evidence type="ECO:0000256" key="6">
    <source>
        <dbReference type="ARBA" id="ARBA00022801"/>
    </source>
</evidence>
<feature type="transmembrane region" description="Helical" evidence="11">
    <location>
        <begin position="342"/>
        <end position="362"/>
    </location>
</feature>
<dbReference type="EMBL" id="CP097463">
    <property type="protein sequence ID" value="WAX57526.1"/>
    <property type="molecule type" value="Genomic_DNA"/>
</dbReference>
<reference evidence="13" key="1">
    <citation type="submission" date="2022-05" db="EMBL/GenBank/DDBJ databases">
        <title>Jatrophihabitans sp. SB3-54 whole genome sequence.</title>
        <authorList>
            <person name="Suh M.K."/>
            <person name="Eom M.K."/>
            <person name="Kim J.S."/>
            <person name="Kim H.S."/>
            <person name="Do H.E."/>
            <person name="Shin Y.K."/>
            <person name="Lee J.-S."/>
        </authorList>
    </citation>
    <scope>NUCLEOTIDE SEQUENCE</scope>
    <source>
        <strain evidence="13">SB3-54</strain>
    </source>
</reference>
<evidence type="ECO:0000256" key="2">
    <source>
        <dbReference type="ARBA" id="ARBA00004141"/>
    </source>
</evidence>
<dbReference type="RefSeq" id="WP_269444070.1">
    <property type="nucleotide sequence ID" value="NZ_CP097463.1"/>
</dbReference>
<dbReference type="CDD" id="cd06163">
    <property type="entry name" value="S2P-M50_PDZ_RseP-like"/>
    <property type="match status" value="1"/>
</dbReference>
<dbReference type="SMART" id="SM00228">
    <property type="entry name" value="PDZ"/>
    <property type="match status" value="1"/>
</dbReference>
<evidence type="ECO:0000256" key="11">
    <source>
        <dbReference type="SAM" id="Phobius"/>
    </source>
</evidence>
<keyword evidence="9" id="KW-0482">Metalloprotease</keyword>
<proteinExistence type="inferred from homology"/>
<organism evidence="13 14">
    <name type="scientific">Jatrophihabitans cynanchi</name>
    <dbReference type="NCBI Taxonomy" id="2944128"/>
    <lineage>
        <taxon>Bacteria</taxon>
        <taxon>Bacillati</taxon>
        <taxon>Actinomycetota</taxon>
        <taxon>Actinomycetes</taxon>
        <taxon>Jatrophihabitantales</taxon>
        <taxon>Jatrophihabitantaceae</taxon>
        <taxon>Jatrophihabitans</taxon>
    </lineage>
</organism>
<dbReference type="GO" id="GO:0006508">
    <property type="term" value="P:proteolysis"/>
    <property type="evidence" value="ECO:0007669"/>
    <property type="project" value="UniProtKB-KW"/>
</dbReference>
<evidence type="ECO:0000256" key="3">
    <source>
        <dbReference type="ARBA" id="ARBA00007931"/>
    </source>
</evidence>
<feature type="transmembrane region" description="Helical" evidence="11">
    <location>
        <begin position="122"/>
        <end position="147"/>
    </location>
</feature>
<evidence type="ECO:0000256" key="10">
    <source>
        <dbReference type="ARBA" id="ARBA00023136"/>
    </source>
</evidence>
<evidence type="ECO:0000256" key="7">
    <source>
        <dbReference type="ARBA" id="ARBA00022833"/>
    </source>
</evidence>
<comment type="subcellular location">
    <subcellularLocation>
        <location evidence="2">Membrane</location>
        <topology evidence="2">Multi-pass membrane protein</topology>
    </subcellularLocation>
</comment>
<keyword evidence="8 11" id="KW-1133">Transmembrane helix</keyword>
<dbReference type="Pfam" id="PF17820">
    <property type="entry name" value="PDZ_6"/>
    <property type="match status" value="1"/>
</dbReference>
<dbReference type="PANTHER" id="PTHR42837">
    <property type="entry name" value="REGULATOR OF SIGMA-E PROTEASE RSEP"/>
    <property type="match status" value="1"/>
</dbReference>
<evidence type="ECO:0000313" key="14">
    <source>
        <dbReference type="Proteomes" id="UP001164693"/>
    </source>
</evidence>
<dbReference type="InterPro" id="IPR008915">
    <property type="entry name" value="Peptidase_M50"/>
</dbReference>
<sequence length="447" mass="47724">MLYALGVIVFAVGLLVSIALHEIGHMVPAKKFGVKVTQYMVGFGPTMFSRKKGDTEYGLKAIPLGGYIRMIGMVPPRADGKVSRWPRRMASAVEDFRQVSRAEVQPGDEDREFYRLTPGKKMIVMLGGPSMNLLIYLVLTLVLLVGLGLPKDEPTTTVATVTKCVSPANATKAELQKCTQTNSPAAIAGLKPGDKILSVNGTAVSSWDQLVALVEPSAGKQLSVVVERGGAQVPLTITPVRNLKYANDTGTKTKTAGFVGISPTNHHFYENVALTAVPGQIGSQIGKGLSALGRYPEKIGSLWDTVFHGTPRDPNGAIGVVGIGRIGGEYAETNLLDTKDKVFALISLLASVNLLLFFFNLLPLLPLDGGHVAGAIVEATRRGWARLRVRKKAPALDSDGGEAIGKPIYVDTAQMLPVMYGVASVLVLLTLLTFYADIFKPVQLFGG</sequence>
<accession>A0ABY7K2I5</accession>
<keyword evidence="10 11" id="KW-0472">Membrane</keyword>
<evidence type="ECO:0000256" key="9">
    <source>
        <dbReference type="ARBA" id="ARBA00023049"/>
    </source>
</evidence>
<dbReference type="CDD" id="cd23081">
    <property type="entry name" value="cpPDZ_EcRseP-like"/>
    <property type="match status" value="1"/>
</dbReference>
<keyword evidence="14" id="KW-1185">Reference proteome</keyword>
<evidence type="ECO:0000256" key="8">
    <source>
        <dbReference type="ARBA" id="ARBA00022989"/>
    </source>
</evidence>
<keyword evidence="7" id="KW-0862">Zinc</keyword>
<dbReference type="PANTHER" id="PTHR42837:SF2">
    <property type="entry name" value="MEMBRANE METALLOPROTEASE ARASP2, CHLOROPLASTIC-RELATED"/>
    <property type="match status" value="1"/>
</dbReference>
<dbReference type="InterPro" id="IPR001478">
    <property type="entry name" value="PDZ"/>
</dbReference>
<dbReference type="SUPFAM" id="SSF50156">
    <property type="entry name" value="PDZ domain-like"/>
    <property type="match status" value="1"/>
</dbReference>
<evidence type="ECO:0000256" key="5">
    <source>
        <dbReference type="ARBA" id="ARBA00022692"/>
    </source>
</evidence>
<feature type="domain" description="PDZ" evidence="12">
    <location>
        <begin position="182"/>
        <end position="241"/>
    </location>
</feature>
<keyword evidence="6" id="KW-0378">Hydrolase</keyword>
<name>A0ABY7K2I5_9ACTN</name>
<dbReference type="InterPro" id="IPR004387">
    <property type="entry name" value="Pept_M50_Zn"/>
</dbReference>
<dbReference type="Gene3D" id="2.30.42.10">
    <property type="match status" value="1"/>
</dbReference>
<comment type="similarity">
    <text evidence="3">Belongs to the peptidase M50B family.</text>
</comment>
<dbReference type="GO" id="GO:0008233">
    <property type="term" value="F:peptidase activity"/>
    <property type="evidence" value="ECO:0007669"/>
    <property type="project" value="UniProtKB-KW"/>
</dbReference>
<evidence type="ECO:0000256" key="1">
    <source>
        <dbReference type="ARBA" id="ARBA00001947"/>
    </source>
</evidence>
<keyword evidence="4 13" id="KW-0645">Protease</keyword>
<dbReference type="Pfam" id="PF02163">
    <property type="entry name" value="Peptidase_M50"/>
    <property type="match status" value="1"/>
</dbReference>
<dbReference type="InterPro" id="IPR041489">
    <property type="entry name" value="PDZ_6"/>
</dbReference>
<evidence type="ECO:0000256" key="4">
    <source>
        <dbReference type="ARBA" id="ARBA00022670"/>
    </source>
</evidence>
<dbReference type="InterPro" id="IPR036034">
    <property type="entry name" value="PDZ_sf"/>
</dbReference>
<keyword evidence="5 11" id="KW-0812">Transmembrane</keyword>
<comment type="cofactor">
    <cofactor evidence="1">
        <name>Zn(2+)</name>
        <dbReference type="ChEBI" id="CHEBI:29105"/>
    </cofactor>
</comment>